<organism evidence="4 5">
    <name type="scientific">Hypothenemus hampei</name>
    <name type="common">Coffee berry borer</name>
    <dbReference type="NCBI Taxonomy" id="57062"/>
    <lineage>
        <taxon>Eukaryota</taxon>
        <taxon>Metazoa</taxon>
        <taxon>Ecdysozoa</taxon>
        <taxon>Arthropoda</taxon>
        <taxon>Hexapoda</taxon>
        <taxon>Insecta</taxon>
        <taxon>Pterygota</taxon>
        <taxon>Neoptera</taxon>
        <taxon>Endopterygota</taxon>
        <taxon>Coleoptera</taxon>
        <taxon>Polyphaga</taxon>
        <taxon>Cucujiformia</taxon>
        <taxon>Curculionidae</taxon>
        <taxon>Scolytinae</taxon>
        <taxon>Hypothenemus</taxon>
    </lineage>
</organism>
<evidence type="ECO:0000256" key="3">
    <source>
        <dbReference type="SAM" id="SignalP"/>
    </source>
</evidence>
<proteinExistence type="predicted"/>
<keyword evidence="5" id="KW-1185">Reference proteome</keyword>
<feature type="signal peptide" evidence="3">
    <location>
        <begin position="1"/>
        <end position="17"/>
    </location>
</feature>
<evidence type="ECO:0000313" key="5">
    <source>
        <dbReference type="Proteomes" id="UP001566132"/>
    </source>
</evidence>
<keyword evidence="1" id="KW-0175">Coiled coil</keyword>
<comment type="caution">
    <text evidence="4">The sequence shown here is derived from an EMBL/GenBank/DDBJ whole genome shotgun (WGS) entry which is preliminary data.</text>
</comment>
<evidence type="ECO:0000313" key="4">
    <source>
        <dbReference type="EMBL" id="KAL1505446.1"/>
    </source>
</evidence>
<feature type="region of interest" description="Disordered" evidence="2">
    <location>
        <begin position="236"/>
        <end position="272"/>
    </location>
</feature>
<dbReference type="Proteomes" id="UP001566132">
    <property type="component" value="Unassembled WGS sequence"/>
</dbReference>
<sequence>MLLTLSSVIFLLPASIAFPENINLPKLKDFSPPEEVNAALQNNQNKRSISNHGGVDNTEDTIREVERLIQANPQLPRLTRGEILDILDNITKQDEKSKHSIRDPKALMIVKAYTPPMDLGQVNVEELYTKPPVTSIVKEKEDYLTDVPQRIDSKTTESSIYFRRKPTKSFDDKKSINTARKKPSRGNIQFKMTTTGEPPSVTRGRITLTSTTAVPFSTRRDIKRRRRPLVSISSTTTTTTSMPVTTYRPRSRPSHRQEPNYSSYQKVENNSFRRPTYPPEGIRIIPPPVTPQAPSEFNGDLEDLLPQEMKNEESIVQPSAHFEIPNHIKQIMENLNVFGLKDSGPSSMNNNVEVDRMKSLLGTLKKESTTTTTTTTTTELPNALAVVDNLSPDMKELLKNFGLLPDPNEITKNVATPSFNPETAIIDPNSYNGFKPLPEDRKTRLEMEQILSQFGLLNENSRQSKGANLNKEHRIKTNVTADQISLEAIPDHLKPLLHDMGFSLRTSRKIRQQPKNENDLNSSQEHVFNPAKIVSEEELKKLEKLLEVMKRLEKLNGTVTEDTMDNSDKTTLKELLSSLNQMNVVPLNDQEAPNPVEFDEGLNKTEVKRQKNEETVTATVILSEETKTPSLKDLEDSFGGPTETATVALPEPTTRRNGFYYLLDWNTFFEIDDQKGKRVNLRFQPKVGDPKRFFNVKIP</sequence>
<gene>
    <name evidence="4" type="ORF">ABEB36_005014</name>
</gene>
<feature type="compositionally biased region" description="Polar residues" evidence="2">
    <location>
        <begin position="259"/>
        <end position="272"/>
    </location>
</feature>
<dbReference type="EMBL" id="JBDJPC010000004">
    <property type="protein sequence ID" value="KAL1505446.1"/>
    <property type="molecule type" value="Genomic_DNA"/>
</dbReference>
<protein>
    <submittedName>
        <fullName evidence="4">Uncharacterized protein</fullName>
    </submittedName>
</protein>
<evidence type="ECO:0000256" key="2">
    <source>
        <dbReference type="SAM" id="MobiDB-lite"/>
    </source>
</evidence>
<name>A0ABD1EWM7_HYPHA</name>
<feature type="coiled-coil region" evidence="1">
    <location>
        <begin position="532"/>
        <end position="562"/>
    </location>
</feature>
<feature type="compositionally biased region" description="Low complexity" evidence="2">
    <location>
        <begin position="236"/>
        <end position="246"/>
    </location>
</feature>
<reference evidence="4 5" key="1">
    <citation type="submission" date="2024-05" db="EMBL/GenBank/DDBJ databases">
        <title>Genetic variation in Jamaican populations of the coffee berry borer (Hypothenemus hampei).</title>
        <authorList>
            <person name="Errbii M."/>
            <person name="Myrie A."/>
        </authorList>
    </citation>
    <scope>NUCLEOTIDE SEQUENCE [LARGE SCALE GENOMIC DNA]</scope>
    <source>
        <strain evidence="4">JA-Hopewell-2020-01-JO</strain>
        <tissue evidence="4">Whole body</tissue>
    </source>
</reference>
<dbReference type="AlphaFoldDB" id="A0ABD1EWM7"/>
<evidence type="ECO:0000256" key="1">
    <source>
        <dbReference type="SAM" id="Coils"/>
    </source>
</evidence>
<feature type="chain" id="PRO_5044744656" evidence="3">
    <location>
        <begin position="18"/>
        <end position="699"/>
    </location>
</feature>
<keyword evidence="3" id="KW-0732">Signal</keyword>
<accession>A0ABD1EWM7</accession>